<feature type="non-terminal residue" evidence="6">
    <location>
        <position position="1"/>
    </location>
</feature>
<keyword evidence="3" id="KW-0347">Helicase</keyword>
<dbReference type="Gene3D" id="3.40.50.300">
    <property type="entry name" value="P-loop containing nucleotide triphosphate hydrolases"/>
    <property type="match status" value="1"/>
</dbReference>
<gene>
    <name evidence="6" type="ORF">PMAYCL1PPCAC_19593</name>
</gene>
<evidence type="ECO:0000313" key="6">
    <source>
        <dbReference type="EMBL" id="GMR49398.1"/>
    </source>
</evidence>
<dbReference type="Proteomes" id="UP001328107">
    <property type="component" value="Unassembled WGS sequence"/>
</dbReference>
<dbReference type="EMBL" id="BTRK01000004">
    <property type="protein sequence ID" value="GMR49398.1"/>
    <property type="molecule type" value="Genomic_DNA"/>
</dbReference>
<accession>A0AAN5CRH5</accession>
<keyword evidence="1" id="KW-0547">Nucleotide-binding</keyword>
<feature type="non-terminal residue" evidence="6">
    <location>
        <position position="112"/>
    </location>
</feature>
<organism evidence="6 7">
    <name type="scientific">Pristionchus mayeri</name>
    <dbReference type="NCBI Taxonomy" id="1317129"/>
    <lineage>
        <taxon>Eukaryota</taxon>
        <taxon>Metazoa</taxon>
        <taxon>Ecdysozoa</taxon>
        <taxon>Nematoda</taxon>
        <taxon>Chromadorea</taxon>
        <taxon>Rhabditida</taxon>
        <taxon>Rhabditina</taxon>
        <taxon>Diplogasteromorpha</taxon>
        <taxon>Diplogasteroidea</taxon>
        <taxon>Neodiplogasteridae</taxon>
        <taxon>Pristionchus</taxon>
    </lineage>
</organism>
<evidence type="ECO:0000256" key="1">
    <source>
        <dbReference type="ARBA" id="ARBA00022741"/>
    </source>
</evidence>
<dbReference type="SUPFAM" id="SSF52540">
    <property type="entry name" value="P-loop containing nucleoside triphosphate hydrolases"/>
    <property type="match status" value="1"/>
</dbReference>
<dbReference type="InterPro" id="IPR041677">
    <property type="entry name" value="DNA2/NAM7_AAA_11"/>
</dbReference>
<evidence type="ECO:0000256" key="2">
    <source>
        <dbReference type="ARBA" id="ARBA00022801"/>
    </source>
</evidence>
<dbReference type="Pfam" id="PF13086">
    <property type="entry name" value="AAA_11"/>
    <property type="match status" value="1"/>
</dbReference>
<dbReference type="AlphaFoldDB" id="A0AAN5CRH5"/>
<dbReference type="PANTHER" id="PTHR43788">
    <property type="entry name" value="DNA2/NAM7 HELICASE FAMILY MEMBER"/>
    <property type="match status" value="1"/>
</dbReference>
<dbReference type="GO" id="GO:0016787">
    <property type="term" value="F:hydrolase activity"/>
    <property type="evidence" value="ECO:0007669"/>
    <property type="project" value="UniProtKB-KW"/>
</dbReference>
<feature type="domain" description="DNA2/NAM7 helicase helicase" evidence="5">
    <location>
        <begin position="3"/>
        <end position="100"/>
    </location>
</feature>
<dbReference type="InterPro" id="IPR050534">
    <property type="entry name" value="Coronavir_polyprotein_1ab"/>
</dbReference>
<evidence type="ECO:0000313" key="7">
    <source>
        <dbReference type="Proteomes" id="UP001328107"/>
    </source>
</evidence>
<evidence type="ECO:0000256" key="3">
    <source>
        <dbReference type="ARBA" id="ARBA00022806"/>
    </source>
</evidence>
<dbReference type="InterPro" id="IPR027417">
    <property type="entry name" value="P-loop_NTPase"/>
</dbReference>
<keyword evidence="4" id="KW-0067">ATP-binding</keyword>
<evidence type="ECO:0000256" key="4">
    <source>
        <dbReference type="ARBA" id="ARBA00022840"/>
    </source>
</evidence>
<dbReference type="PANTHER" id="PTHR43788:SF16">
    <property type="entry name" value="HELICASE WITH ZINC FINGER 2"/>
    <property type="match status" value="1"/>
</dbReference>
<evidence type="ECO:0000259" key="5">
    <source>
        <dbReference type="Pfam" id="PF13086"/>
    </source>
</evidence>
<comment type="caution">
    <text evidence="6">The sequence shown here is derived from an EMBL/GenBank/DDBJ whole genome shotgun (WGS) entry which is preliminary data.</text>
</comment>
<name>A0AAN5CRH5_9BILA</name>
<proteinExistence type="predicted"/>
<sequence length="112" mass="12922">ETKEEKEKREKEEKGRCITKHRRAFEQDVVKPEIILSTVGLVFFKMYAEGKLRQLLPRVTRIIIDEASLLPEAALYAIIRRFPHAKIVLIGDDRQLPPFMYDGKSLGQELAG</sequence>
<reference evidence="7" key="1">
    <citation type="submission" date="2022-10" db="EMBL/GenBank/DDBJ databases">
        <title>Genome assembly of Pristionchus species.</title>
        <authorList>
            <person name="Yoshida K."/>
            <person name="Sommer R.J."/>
        </authorList>
    </citation>
    <scope>NUCLEOTIDE SEQUENCE [LARGE SCALE GENOMIC DNA]</scope>
    <source>
        <strain evidence="7">RS5460</strain>
    </source>
</reference>
<keyword evidence="2" id="KW-0378">Hydrolase</keyword>
<keyword evidence="7" id="KW-1185">Reference proteome</keyword>
<protein>
    <recommendedName>
        <fullName evidence="5">DNA2/NAM7 helicase helicase domain-containing protein</fullName>
    </recommendedName>
</protein>
<dbReference type="GO" id="GO:0005524">
    <property type="term" value="F:ATP binding"/>
    <property type="evidence" value="ECO:0007669"/>
    <property type="project" value="UniProtKB-KW"/>
</dbReference>
<dbReference type="GO" id="GO:0043139">
    <property type="term" value="F:5'-3' DNA helicase activity"/>
    <property type="evidence" value="ECO:0007669"/>
    <property type="project" value="TreeGrafter"/>
</dbReference>